<reference evidence="1" key="1">
    <citation type="submission" date="2023-11" db="EMBL/GenBank/DDBJ databases">
        <authorList>
            <person name="Poullet M."/>
        </authorList>
    </citation>
    <scope>NUCLEOTIDE SEQUENCE</scope>
    <source>
        <strain evidence="1">E1834</strain>
    </source>
</reference>
<dbReference type="EMBL" id="CAVMJV010000123">
    <property type="protein sequence ID" value="CAK5107160.1"/>
    <property type="molecule type" value="Genomic_DNA"/>
</dbReference>
<evidence type="ECO:0000313" key="2">
    <source>
        <dbReference type="Proteomes" id="UP001497535"/>
    </source>
</evidence>
<gene>
    <name evidence="1" type="ORF">MENTE1834_LOCUS43631</name>
</gene>
<sequence>MKINFKHYLLYMFTSVLIISMIYNLICIFFALEYIVGNIRLFEEEYLNITSPYVILKSVQSLPSLMLLVIDILPYFIIFICGFKMVHYVNLHTGYDQNMKRLLKQLAKTLIILVNESLWTIALYLQI</sequence>
<evidence type="ECO:0000313" key="1">
    <source>
        <dbReference type="EMBL" id="CAK5107160.1"/>
    </source>
</evidence>
<keyword evidence="2" id="KW-1185">Reference proteome</keyword>
<name>A0ACB1AW02_MELEN</name>
<accession>A0ACB1AW02</accession>
<proteinExistence type="predicted"/>
<comment type="caution">
    <text evidence="1">The sequence shown here is derived from an EMBL/GenBank/DDBJ whole genome shotgun (WGS) entry which is preliminary data.</text>
</comment>
<organism evidence="1 2">
    <name type="scientific">Meloidogyne enterolobii</name>
    <name type="common">Root-knot nematode worm</name>
    <name type="synonym">Meloidogyne mayaguensis</name>
    <dbReference type="NCBI Taxonomy" id="390850"/>
    <lineage>
        <taxon>Eukaryota</taxon>
        <taxon>Metazoa</taxon>
        <taxon>Ecdysozoa</taxon>
        <taxon>Nematoda</taxon>
        <taxon>Chromadorea</taxon>
        <taxon>Rhabditida</taxon>
        <taxon>Tylenchina</taxon>
        <taxon>Tylenchomorpha</taxon>
        <taxon>Tylenchoidea</taxon>
        <taxon>Meloidogynidae</taxon>
        <taxon>Meloidogyninae</taxon>
        <taxon>Meloidogyne</taxon>
    </lineage>
</organism>
<protein>
    <submittedName>
        <fullName evidence="1">Uncharacterized protein</fullName>
    </submittedName>
</protein>
<dbReference type="Proteomes" id="UP001497535">
    <property type="component" value="Unassembled WGS sequence"/>
</dbReference>